<evidence type="ECO:0000259" key="1">
    <source>
        <dbReference type="Pfam" id="PF00817"/>
    </source>
</evidence>
<dbReference type="Pfam" id="PF00817">
    <property type="entry name" value="IMS"/>
    <property type="match status" value="1"/>
</dbReference>
<keyword evidence="3" id="KW-1185">Reference proteome</keyword>
<name>C1D2K9_DEIDV</name>
<dbReference type="InterPro" id="IPR001126">
    <property type="entry name" value="UmuC"/>
</dbReference>
<dbReference type="Gene3D" id="3.40.1170.60">
    <property type="match status" value="1"/>
</dbReference>
<protein>
    <submittedName>
        <fullName evidence="2">Putative Y-family DNA polymerase</fullName>
    </submittedName>
</protein>
<gene>
    <name evidence="2" type="ordered locus">Deide_1p01880</name>
</gene>
<dbReference type="RefSeq" id="WP_012694771.1">
    <property type="nucleotide sequence ID" value="NC_012527.1"/>
</dbReference>
<dbReference type="HOGENOM" id="CLU_666858_0_0_0"/>
<dbReference type="EMBL" id="CP001115">
    <property type="protein sequence ID" value="ACO47648.1"/>
    <property type="molecule type" value="Genomic_DNA"/>
</dbReference>
<dbReference type="KEGG" id="ddr:Deide_1p01880"/>
<dbReference type="GO" id="GO:0006281">
    <property type="term" value="P:DNA repair"/>
    <property type="evidence" value="ECO:0007669"/>
    <property type="project" value="InterPro"/>
</dbReference>
<dbReference type="OrthoDB" id="61068at2"/>
<keyword evidence="2" id="KW-0614">Plasmid</keyword>
<reference evidence="2 3" key="1">
    <citation type="journal article" date="2009" name="PLoS Genet.">
        <title>Alliance of proteomics and genomics to unravel the specificities of Sahara bacterium Deinococcus deserti.</title>
        <authorList>
            <person name="de Groot A."/>
            <person name="Dulermo R."/>
            <person name="Ortet P."/>
            <person name="Blanchard L."/>
            <person name="Guerin P."/>
            <person name="Fernandez B."/>
            <person name="Vacherie B."/>
            <person name="Dossat C."/>
            <person name="Jolivet E."/>
            <person name="Siguier P."/>
            <person name="Chandler M."/>
            <person name="Barakat M."/>
            <person name="Dedieu A."/>
            <person name="Barbe V."/>
            <person name="Heulin T."/>
            <person name="Sommer S."/>
            <person name="Achouak W."/>
            <person name="Armengaud J."/>
        </authorList>
    </citation>
    <scope>NUCLEOTIDE SEQUENCE [LARGE SCALE GENOMIC DNA]</scope>
    <source>
        <strain evidence="3">DSM 17065 / CIP 109153 / LMG 22923 / VCD115</strain>
        <plasmid evidence="3">pDeide1</plasmid>
    </source>
</reference>
<organism evidence="2 3">
    <name type="scientific">Deinococcus deserti (strain DSM 17065 / CIP 109153 / LMG 22923 / VCD115)</name>
    <dbReference type="NCBI Taxonomy" id="546414"/>
    <lineage>
        <taxon>Bacteria</taxon>
        <taxon>Thermotogati</taxon>
        <taxon>Deinococcota</taxon>
        <taxon>Deinococci</taxon>
        <taxon>Deinococcales</taxon>
        <taxon>Deinococcaceae</taxon>
        <taxon>Deinococcus</taxon>
    </lineage>
</organism>
<accession>C1D2K9</accession>
<evidence type="ECO:0000313" key="3">
    <source>
        <dbReference type="Proteomes" id="UP000002208"/>
    </source>
</evidence>
<dbReference type="Proteomes" id="UP000002208">
    <property type="component" value="Plasmid 1"/>
</dbReference>
<evidence type="ECO:0000313" key="2">
    <source>
        <dbReference type="EMBL" id="ACO47648.1"/>
    </source>
</evidence>
<feature type="domain" description="UmuC" evidence="1">
    <location>
        <begin position="23"/>
        <end position="116"/>
    </location>
</feature>
<dbReference type="InterPro" id="IPR043502">
    <property type="entry name" value="DNA/RNA_pol_sf"/>
</dbReference>
<dbReference type="SUPFAM" id="SSF56672">
    <property type="entry name" value="DNA/RNA polymerases"/>
    <property type="match status" value="1"/>
</dbReference>
<geneLocation type="plasmid" evidence="3">
    <name>pDeide1</name>
</geneLocation>
<dbReference type="AlphaFoldDB" id="C1D2K9"/>
<sequence length="423" mass="45879">MAGRTPSLIACVLLSPWPLELLQRRHPGVPVAVLSEEGSGGGRRVLHVSPGARDAGVKVGMRDTAALSRCPELHAETMNAPLAAAAWNELLEQMYVRYSDRVEGRTPGLIFLKLSLGAARDLAAALQAPVGLAGSLEVAHLAALRAKAGEVREVHPGEQAEQAFLNLVPLEHLQVLGLSPAQAERLRFLGVTGLADLCKWSAAQREAFLGVDMGTQVNRFLKGHRTEQLPRYVPGQILEASLDTDAPLLNSLEADAAFQELLPGLMTGLRGRTAAYLTVRCDTLGGSLTATRKLKWPLDSGGLMRVAGLALEDTGALAIGIDRLSVQFSGLQQPSRMVGLWAGLADLDVTRNVLDRFPDALVRVRWLDPWAYTTNAMYEWVDWQTGEVRPTPMTPQMTWTPTRAQAREKAVDRILAFFEGAQP</sequence>
<proteinExistence type="predicted"/>